<dbReference type="InterPro" id="IPR027304">
    <property type="entry name" value="Trigger_fact/SurA_dom_sf"/>
</dbReference>
<reference evidence="5" key="1">
    <citation type="submission" date="2017-07" db="EMBL/GenBank/DDBJ databases">
        <title>The cable genome - Insights into the physiology and evolution of filamentous bacteria capable of sulfide oxidation via long distance electron transfer.</title>
        <authorList>
            <person name="Thorup C."/>
            <person name="Bjerg J.T."/>
            <person name="Schreiber L."/>
            <person name="Nielsen L.P."/>
            <person name="Kjeldsen K.U."/>
            <person name="Boesen T."/>
            <person name="Boggild A."/>
            <person name="Meysman F."/>
            <person name="Geelhoed J."/>
            <person name="Schramm A."/>
        </authorList>
    </citation>
    <scope>NUCLEOTIDE SEQUENCE [LARGE SCALE GENOMIC DNA]</scope>
    <source>
        <strain evidence="5">GS</strain>
    </source>
</reference>
<keyword evidence="2" id="KW-0697">Rotamase</keyword>
<evidence type="ECO:0000256" key="2">
    <source>
        <dbReference type="PROSITE-ProRule" id="PRU00278"/>
    </source>
</evidence>
<feature type="domain" description="PpiC" evidence="4">
    <location>
        <begin position="170"/>
        <end position="269"/>
    </location>
</feature>
<feature type="signal peptide" evidence="3">
    <location>
        <begin position="1"/>
        <end position="22"/>
    </location>
</feature>
<organism evidence="5 6">
    <name type="scientific">Candidatus Electronema aureum</name>
    <dbReference type="NCBI Taxonomy" id="2005002"/>
    <lineage>
        <taxon>Bacteria</taxon>
        <taxon>Pseudomonadati</taxon>
        <taxon>Thermodesulfobacteriota</taxon>
        <taxon>Desulfobulbia</taxon>
        <taxon>Desulfobulbales</taxon>
        <taxon>Desulfobulbaceae</taxon>
        <taxon>Candidatus Electronema</taxon>
    </lineage>
</organism>
<dbReference type="EC" id="5.2.1.8" evidence="5"/>
<keyword evidence="6" id="KW-1185">Reference proteome</keyword>
<protein>
    <submittedName>
        <fullName evidence="5">Periplasmic chaperone for outer membrane proteins SurA</fullName>
        <ecNumber evidence="5">5.2.1.8</ecNumber>
    </submittedName>
</protein>
<dbReference type="Pfam" id="PF00639">
    <property type="entry name" value="Rotamase"/>
    <property type="match status" value="1"/>
</dbReference>
<gene>
    <name evidence="5" type="ORF">CDV28_10143</name>
</gene>
<name>A0A521G549_9BACT</name>
<dbReference type="PROSITE" id="PS50198">
    <property type="entry name" value="PPIC_PPIASE_2"/>
    <property type="match status" value="1"/>
</dbReference>
<dbReference type="InterPro" id="IPR046357">
    <property type="entry name" value="PPIase_dom_sf"/>
</dbReference>
<dbReference type="Gene3D" id="1.10.4030.10">
    <property type="entry name" value="Porin chaperone SurA, peptide-binding domain"/>
    <property type="match status" value="1"/>
</dbReference>
<evidence type="ECO:0000313" key="6">
    <source>
        <dbReference type="Proteomes" id="UP000316238"/>
    </source>
</evidence>
<dbReference type="SUPFAM" id="SSF109998">
    <property type="entry name" value="Triger factor/SurA peptide-binding domain-like"/>
    <property type="match status" value="1"/>
</dbReference>
<dbReference type="PANTHER" id="PTHR47637">
    <property type="entry name" value="CHAPERONE SURA"/>
    <property type="match status" value="1"/>
</dbReference>
<dbReference type="InterPro" id="IPR050280">
    <property type="entry name" value="OMP_Chaperone_SurA"/>
</dbReference>
<dbReference type="AlphaFoldDB" id="A0A521G549"/>
<proteinExistence type="predicted"/>
<keyword evidence="2 5" id="KW-0413">Isomerase</keyword>
<dbReference type="InterPro" id="IPR000297">
    <property type="entry name" value="PPIase_PpiC"/>
</dbReference>
<feature type="chain" id="PRO_5021749081" evidence="3">
    <location>
        <begin position="23"/>
        <end position="315"/>
    </location>
</feature>
<comment type="caution">
    <text evidence="5">The sequence shown here is derived from an EMBL/GenBank/DDBJ whole genome shotgun (WGS) entry which is preliminary data.</text>
</comment>
<keyword evidence="1 3" id="KW-0732">Signal</keyword>
<dbReference type="Proteomes" id="UP000316238">
    <property type="component" value="Unassembled WGS sequence"/>
</dbReference>
<dbReference type="Gene3D" id="3.10.50.40">
    <property type="match status" value="1"/>
</dbReference>
<dbReference type="Pfam" id="PF13624">
    <property type="entry name" value="SurA_N_3"/>
    <property type="match status" value="1"/>
</dbReference>
<accession>A0A521G549</accession>
<evidence type="ECO:0000259" key="4">
    <source>
        <dbReference type="PROSITE" id="PS50198"/>
    </source>
</evidence>
<sequence>MIKKVCSSLAVFIVLLVSLAEAGEVIDSCAAVVNQDVITVSEVEEAGKAVFERIKAEVPFSQRAEAMHQARKGVIDRLIEKHLLLQQAEQMKINVTDADIEQARQQILERGGIGENEFKAELEKMGLNEQQYRDNLKEQMLSSRLVGYAVRSKVVVPEEKIKEYYEQKYTAKATGYHLLQIGFAFGAAKQAAREKAEAVRNRALAGEDFQELARKHSELPSAADGGDIGMFKADEMASYMREAVTSLQSGGISPVIDTPEGLMIFKLLSSGKDATKAPYESVKNEIHEILHKQELETRYKTWIEEIRSGAYIRIL</sequence>
<dbReference type="PANTHER" id="PTHR47637:SF1">
    <property type="entry name" value="CHAPERONE SURA"/>
    <property type="match status" value="1"/>
</dbReference>
<dbReference type="EMBL" id="NQJD01000001">
    <property type="protein sequence ID" value="TAA76147.1"/>
    <property type="molecule type" value="Genomic_DNA"/>
</dbReference>
<dbReference type="SUPFAM" id="SSF54534">
    <property type="entry name" value="FKBP-like"/>
    <property type="match status" value="1"/>
</dbReference>
<evidence type="ECO:0000313" key="5">
    <source>
        <dbReference type="EMBL" id="TAA76147.1"/>
    </source>
</evidence>
<evidence type="ECO:0000256" key="3">
    <source>
        <dbReference type="SAM" id="SignalP"/>
    </source>
</evidence>
<dbReference type="GO" id="GO:0003755">
    <property type="term" value="F:peptidyl-prolyl cis-trans isomerase activity"/>
    <property type="evidence" value="ECO:0007669"/>
    <property type="project" value="UniProtKB-KW"/>
</dbReference>
<evidence type="ECO:0000256" key="1">
    <source>
        <dbReference type="ARBA" id="ARBA00022729"/>
    </source>
</evidence>